<keyword evidence="1" id="KW-1185">Reference proteome</keyword>
<protein>
    <submittedName>
        <fullName evidence="2">F-box domain-containing protein</fullName>
    </submittedName>
</protein>
<organism evidence="1 2">
    <name type="scientific">Steinernema glaseri</name>
    <dbReference type="NCBI Taxonomy" id="37863"/>
    <lineage>
        <taxon>Eukaryota</taxon>
        <taxon>Metazoa</taxon>
        <taxon>Ecdysozoa</taxon>
        <taxon>Nematoda</taxon>
        <taxon>Chromadorea</taxon>
        <taxon>Rhabditida</taxon>
        <taxon>Tylenchina</taxon>
        <taxon>Panagrolaimomorpha</taxon>
        <taxon>Strongyloidoidea</taxon>
        <taxon>Steinernematidae</taxon>
        <taxon>Steinernema</taxon>
    </lineage>
</organism>
<dbReference type="WBParaSite" id="L893_g31316.t1">
    <property type="protein sequence ID" value="L893_g31316.t1"/>
    <property type="gene ID" value="L893_g31316"/>
</dbReference>
<evidence type="ECO:0000313" key="2">
    <source>
        <dbReference type="WBParaSite" id="L893_g31316.t1"/>
    </source>
</evidence>
<name>A0A1I7ZZG8_9BILA</name>
<accession>A0A1I7ZZG8</accession>
<sequence>MDTVPWLFMESVCLLLDRRSRERSTKVSSAWGEIFTATNKKIHTLRVILDGNTEKIYAAALPAVNIWKEITLEDLQRFVHFIRPVRNERHPLRCDYFSLSILRLRQESQWINGKLLSMRLPVDSVGLWEVKPAQFFETAGPLYDVGYYGPALKPSTLDALIEKFVPINDSSLHVHQKCFDELSVDQMSFDEFMSLLSGNFGSNVNANQSLSDKQLKKLFEKCAVANKEVTIRVTPKDSTQILDSTGPIDYDKYYSE</sequence>
<evidence type="ECO:0000313" key="1">
    <source>
        <dbReference type="Proteomes" id="UP000095287"/>
    </source>
</evidence>
<dbReference type="AlphaFoldDB" id="A0A1I7ZZG8"/>
<dbReference type="Proteomes" id="UP000095287">
    <property type="component" value="Unplaced"/>
</dbReference>
<reference evidence="2" key="1">
    <citation type="submission" date="2016-11" db="UniProtKB">
        <authorList>
            <consortium name="WormBaseParasite"/>
        </authorList>
    </citation>
    <scope>IDENTIFICATION</scope>
</reference>
<proteinExistence type="predicted"/>